<reference evidence="4 5" key="1">
    <citation type="submission" date="2015-09" db="EMBL/GenBank/DDBJ databases">
        <title>Draft genome sequence of Kouleothrix aurantiaca JCM 19913.</title>
        <authorList>
            <person name="Hemp J."/>
        </authorList>
    </citation>
    <scope>NUCLEOTIDE SEQUENCE [LARGE SCALE GENOMIC DNA]</scope>
    <source>
        <strain evidence="4 5">COM-B</strain>
    </source>
</reference>
<evidence type="ECO:0000256" key="2">
    <source>
        <dbReference type="ARBA" id="ARBA00022801"/>
    </source>
</evidence>
<evidence type="ECO:0000256" key="1">
    <source>
        <dbReference type="ARBA" id="ARBA00022670"/>
    </source>
</evidence>
<dbReference type="Gene3D" id="2.40.10.120">
    <property type="match status" value="1"/>
</dbReference>
<evidence type="ECO:0008006" key="6">
    <source>
        <dbReference type="Google" id="ProtNLM"/>
    </source>
</evidence>
<dbReference type="PANTHER" id="PTHR43343">
    <property type="entry name" value="PEPTIDASE S12"/>
    <property type="match status" value="1"/>
</dbReference>
<comment type="caution">
    <text evidence="4">The sequence shown here is derived from an EMBL/GenBank/DDBJ whole genome shotgun (WGS) entry which is preliminary data.</text>
</comment>
<dbReference type="AlphaFoldDB" id="A0A0P9CSZ1"/>
<dbReference type="InterPro" id="IPR009003">
    <property type="entry name" value="Peptidase_S1_PA"/>
</dbReference>
<protein>
    <recommendedName>
        <fullName evidence="6">Peptidase S1</fullName>
    </recommendedName>
</protein>
<name>A0A0P9CSZ1_9CHLR</name>
<organism evidence="4 5">
    <name type="scientific">Kouleothrix aurantiaca</name>
    <dbReference type="NCBI Taxonomy" id="186479"/>
    <lineage>
        <taxon>Bacteria</taxon>
        <taxon>Bacillati</taxon>
        <taxon>Chloroflexota</taxon>
        <taxon>Chloroflexia</taxon>
        <taxon>Chloroflexales</taxon>
        <taxon>Roseiflexineae</taxon>
        <taxon>Roseiflexaceae</taxon>
        <taxon>Kouleothrix</taxon>
    </lineage>
</organism>
<dbReference type="EMBL" id="LJCR01002411">
    <property type="protein sequence ID" value="KPV48766.1"/>
    <property type="molecule type" value="Genomic_DNA"/>
</dbReference>
<keyword evidence="5" id="KW-1185">Reference proteome</keyword>
<dbReference type="GO" id="GO:0006508">
    <property type="term" value="P:proteolysis"/>
    <property type="evidence" value="ECO:0007669"/>
    <property type="project" value="UniProtKB-KW"/>
</dbReference>
<evidence type="ECO:0000313" key="5">
    <source>
        <dbReference type="Proteomes" id="UP000050509"/>
    </source>
</evidence>
<sequence>MVAALVALLLYRVLLPPPAPLSAQDVHTEIMNTMASATPAPAYSAQVYQVIRPSLVLIETGADGTSNGFGSGVVVSDQGDILTSLHVIADADAIKLTFPDGTESGAIVMAQQPEHDIAVLRATKPPAQLVPATLGNPNAMHVGDEAYAVGHPLGLYGSMSAGVISGFDRAFRPPNGGPPLRGLIQVDAAINPGNSGGPLLNRYGQVLGIVAGIVNPTDQDVFIGIGFAVPIDVAGGAAGAPPY</sequence>
<gene>
    <name evidence="4" type="ORF">SE17_36295</name>
</gene>
<evidence type="ECO:0000256" key="3">
    <source>
        <dbReference type="SAM" id="SignalP"/>
    </source>
</evidence>
<keyword evidence="2" id="KW-0378">Hydrolase</keyword>
<feature type="signal peptide" evidence="3">
    <location>
        <begin position="1"/>
        <end position="23"/>
    </location>
</feature>
<dbReference type="Pfam" id="PF13365">
    <property type="entry name" value="Trypsin_2"/>
    <property type="match status" value="1"/>
</dbReference>
<keyword evidence="3" id="KW-0732">Signal</keyword>
<dbReference type="GO" id="GO:0004252">
    <property type="term" value="F:serine-type endopeptidase activity"/>
    <property type="evidence" value="ECO:0007669"/>
    <property type="project" value="InterPro"/>
</dbReference>
<dbReference type="InterPro" id="IPR051201">
    <property type="entry name" value="Chloro_Bact_Ser_Proteases"/>
</dbReference>
<dbReference type="PRINTS" id="PR00834">
    <property type="entry name" value="PROTEASES2C"/>
</dbReference>
<accession>A0A0P9CSZ1</accession>
<keyword evidence="1" id="KW-0645">Protease</keyword>
<dbReference type="InterPro" id="IPR001940">
    <property type="entry name" value="Peptidase_S1C"/>
</dbReference>
<evidence type="ECO:0000313" key="4">
    <source>
        <dbReference type="EMBL" id="KPV48766.1"/>
    </source>
</evidence>
<dbReference type="Proteomes" id="UP000050509">
    <property type="component" value="Unassembled WGS sequence"/>
</dbReference>
<dbReference type="SUPFAM" id="SSF50494">
    <property type="entry name" value="Trypsin-like serine proteases"/>
    <property type="match status" value="1"/>
</dbReference>
<dbReference type="PANTHER" id="PTHR43343:SF3">
    <property type="entry name" value="PROTEASE DO-LIKE 8, CHLOROPLASTIC"/>
    <property type="match status" value="1"/>
</dbReference>
<proteinExistence type="predicted"/>
<feature type="chain" id="PRO_5006155983" description="Peptidase S1" evidence="3">
    <location>
        <begin position="24"/>
        <end position="243"/>
    </location>
</feature>